<sequence>MDEQIKAESPASRANSMELVNLRFRSHPDTFRLVIDTCEGSTLPMTITLESTRTKGKWECLVSDLKYHASKDSHSQVVASSVVSALQNALLALQDEKSTWNESKVDLKHCHSGSMHLMLVMMNPSGAAIGFTFDMVPFAMSTGDVLEIKMRDLMKDIDRAQKMPEPVLMLLSEGTTKLLGDKSYSCWTIHPSVEPHYFALSEDATEVVFLKKGGYHVQIRGLSSCHESSTALGAGSSLIPSTFELYLDHFQFPVATSQGYGNFCQLSYVFSVEKTTVLSVVIHGYHRDATNVVFLVEQVPYS</sequence>
<accession>A0A6G0XQG8</accession>
<keyword evidence="2" id="KW-1185">Reference proteome</keyword>
<dbReference type="AlphaFoldDB" id="A0A6G0XQG8"/>
<dbReference type="VEuPathDB" id="FungiDB:AeMF1_016603"/>
<comment type="caution">
    <text evidence="1">The sequence shown here is derived from an EMBL/GenBank/DDBJ whole genome shotgun (WGS) entry which is preliminary data.</text>
</comment>
<reference evidence="1 2" key="1">
    <citation type="submission" date="2019-07" db="EMBL/GenBank/DDBJ databases">
        <title>Genomics analysis of Aphanomyces spp. identifies a new class of oomycete effector associated with host adaptation.</title>
        <authorList>
            <person name="Gaulin E."/>
        </authorList>
    </citation>
    <scope>NUCLEOTIDE SEQUENCE [LARGE SCALE GENOMIC DNA]</scope>
    <source>
        <strain evidence="1 2">ATCC 201684</strain>
    </source>
</reference>
<proteinExistence type="predicted"/>
<evidence type="ECO:0000313" key="2">
    <source>
        <dbReference type="Proteomes" id="UP000481153"/>
    </source>
</evidence>
<protein>
    <submittedName>
        <fullName evidence="1">Uncharacterized protein</fullName>
    </submittedName>
</protein>
<dbReference type="Proteomes" id="UP000481153">
    <property type="component" value="Unassembled WGS sequence"/>
</dbReference>
<gene>
    <name evidence="1" type="ORF">Ae201684_002462</name>
</gene>
<dbReference type="EMBL" id="VJMJ01000025">
    <property type="protein sequence ID" value="KAF0742763.1"/>
    <property type="molecule type" value="Genomic_DNA"/>
</dbReference>
<evidence type="ECO:0000313" key="1">
    <source>
        <dbReference type="EMBL" id="KAF0742763.1"/>
    </source>
</evidence>
<name>A0A6G0XQG8_9STRA</name>
<organism evidence="1 2">
    <name type="scientific">Aphanomyces euteiches</name>
    <dbReference type="NCBI Taxonomy" id="100861"/>
    <lineage>
        <taxon>Eukaryota</taxon>
        <taxon>Sar</taxon>
        <taxon>Stramenopiles</taxon>
        <taxon>Oomycota</taxon>
        <taxon>Saprolegniomycetes</taxon>
        <taxon>Saprolegniales</taxon>
        <taxon>Verrucalvaceae</taxon>
        <taxon>Aphanomyces</taxon>
    </lineage>
</organism>